<dbReference type="InterPro" id="IPR014957">
    <property type="entry name" value="IDEAL_dom"/>
</dbReference>
<dbReference type="Proteomes" id="UP000184079">
    <property type="component" value="Unassembled WGS sequence"/>
</dbReference>
<comment type="similarity">
    <text evidence="1">Belongs to the UPF0302 family.</text>
</comment>
<dbReference type="InterPro" id="IPR014963">
    <property type="entry name" value="UPF0302_N"/>
</dbReference>
<feature type="domain" description="IDEAL" evidence="2">
    <location>
        <begin position="140"/>
        <end position="176"/>
    </location>
</feature>
<keyword evidence="4" id="KW-1185">Reference proteome</keyword>
<evidence type="ECO:0000256" key="1">
    <source>
        <dbReference type="HAMAP-Rule" id="MF_00760"/>
    </source>
</evidence>
<protein>
    <recommendedName>
        <fullName evidence="1">UPF0302 protein SAMN05421807_101119</fullName>
    </recommendedName>
</protein>
<dbReference type="NCBIfam" id="NF002965">
    <property type="entry name" value="PRK03636.1"/>
    <property type="match status" value="1"/>
</dbReference>
<evidence type="ECO:0000313" key="4">
    <source>
        <dbReference type="Proteomes" id="UP000184079"/>
    </source>
</evidence>
<reference evidence="4" key="1">
    <citation type="submission" date="2016-11" db="EMBL/GenBank/DDBJ databases">
        <authorList>
            <person name="Varghese N."/>
            <person name="Submissions S."/>
        </authorList>
    </citation>
    <scope>NUCLEOTIDE SEQUENCE [LARGE SCALE GENOMIC DNA]</scope>
    <source>
        <strain evidence="4">CGMCC 1.6496</strain>
    </source>
</reference>
<evidence type="ECO:0000313" key="3">
    <source>
        <dbReference type="EMBL" id="SHG63961.1"/>
    </source>
</evidence>
<proteinExistence type="inferred from homology"/>
<name>A0A1M5LFW0_9BACI</name>
<dbReference type="InterPro" id="IPR011188">
    <property type="entry name" value="UPF0302"/>
</dbReference>
<dbReference type="Gene3D" id="3.40.1530.30">
    <property type="entry name" value="Uncharacterised family UPF0302, N-terminal domain"/>
    <property type="match status" value="1"/>
</dbReference>
<dbReference type="Pfam" id="PF08864">
    <property type="entry name" value="UPF0302"/>
    <property type="match status" value="1"/>
</dbReference>
<dbReference type="InterPro" id="IPR038091">
    <property type="entry name" value="UPF0302_N_sf"/>
</dbReference>
<gene>
    <name evidence="3" type="ORF">SAMN05421807_101119</name>
</gene>
<dbReference type="EMBL" id="FQXD01000001">
    <property type="protein sequence ID" value="SHG63961.1"/>
    <property type="molecule type" value="Genomic_DNA"/>
</dbReference>
<dbReference type="SMART" id="SM00914">
    <property type="entry name" value="IDEAL"/>
    <property type="match status" value="1"/>
</dbReference>
<evidence type="ECO:0000259" key="2">
    <source>
        <dbReference type="SMART" id="SM00914"/>
    </source>
</evidence>
<dbReference type="PIRSF" id="PIRSF007165">
    <property type="entry name" value="UCP007165"/>
    <property type="match status" value="1"/>
</dbReference>
<organism evidence="3 4">
    <name type="scientific">Virgibacillus chiguensis</name>
    <dbReference type="NCBI Taxonomy" id="411959"/>
    <lineage>
        <taxon>Bacteria</taxon>
        <taxon>Bacillati</taxon>
        <taxon>Bacillota</taxon>
        <taxon>Bacilli</taxon>
        <taxon>Bacillales</taxon>
        <taxon>Bacillaceae</taxon>
        <taxon>Virgibacillus</taxon>
    </lineage>
</organism>
<accession>A0A1M5LFW0</accession>
<sequence>MVHTPVSVEDKKSFIRWFLNHYQLKKRESVWILNYLMNHDEILHHLHFVREAKFCPRGIIMTSQCSSETAFRFYKNQLVTTDAEKSFHDIRLNKTEALYLQLNFKKSYRSALYIAVLEENPFIPNDYFITAQDKEVAQQLLDQSRYEFQKSFLNKQIDQALDCMNEEAFLKLTKELQMLEENFLNQPKLLKR</sequence>
<dbReference type="Gene3D" id="4.10.810.10">
    <property type="entry name" value="Virus Scaffolding Protein, Chain A"/>
    <property type="match status" value="1"/>
</dbReference>
<dbReference type="InterPro" id="IPR027393">
    <property type="entry name" value="Virus_scaffolding_prot_C"/>
</dbReference>
<dbReference type="AlphaFoldDB" id="A0A1M5LFW0"/>
<dbReference type="HAMAP" id="MF_00760">
    <property type="entry name" value="UPF0302"/>
    <property type="match status" value="1"/>
</dbReference>
<dbReference type="Pfam" id="PF08858">
    <property type="entry name" value="IDEAL"/>
    <property type="match status" value="1"/>
</dbReference>